<dbReference type="InterPro" id="IPR013123">
    <property type="entry name" value="SpoU_subst-bd"/>
</dbReference>
<dbReference type="CDD" id="cd18095">
    <property type="entry name" value="SpoU-like_rRNA-MTase"/>
    <property type="match status" value="1"/>
</dbReference>
<evidence type="ECO:0000313" key="5">
    <source>
        <dbReference type="EMBL" id="SDW43868.1"/>
    </source>
</evidence>
<dbReference type="Gene3D" id="3.40.1280.10">
    <property type="match status" value="1"/>
</dbReference>
<dbReference type="InterPro" id="IPR001537">
    <property type="entry name" value="SpoU_MeTrfase"/>
</dbReference>
<dbReference type="PANTHER" id="PTHR43191">
    <property type="entry name" value="RRNA METHYLTRANSFERASE 3"/>
    <property type="match status" value="1"/>
</dbReference>
<dbReference type="InterPro" id="IPR051259">
    <property type="entry name" value="rRNA_Methyltransferase"/>
</dbReference>
<evidence type="ECO:0000259" key="4">
    <source>
        <dbReference type="SMART" id="SM00967"/>
    </source>
</evidence>
<evidence type="ECO:0000256" key="2">
    <source>
        <dbReference type="ARBA" id="ARBA00022603"/>
    </source>
</evidence>
<dbReference type="EMBL" id="FNOP01000001">
    <property type="protein sequence ID" value="SDW43868.1"/>
    <property type="molecule type" value="Genomic_DNA"/>
</dbReference>
<dbReference type="GO" id="GO:0008173">
    <property type="term" value="F:RNA methyltransferase activity"/>
    <property type="evidence" value="ECO:0007669"/>
    <property type="project" value="InterPro"/>
</dbReference>
<dbReference type="PANTHER" id="PTHR43191:SF2">
    <property type="entry name" value="RRNA METHYLTRANSFERASE 3, MITOCHONDRIAL"/>
    <property type="match status" value="1"/>
</dbReference>
<dbReference type="Gene3D" id="3.30.1330.30">
    <property type="match status" value="1"/>
</dbReference>
<dbReference type="GO" id="GO:0006396">
    <property type="term" value="P:RNA processing"/>
    <property type="evidence" value="ECO:0007669"/>
    <property type="project" value="InterPro"/>
</dbReference>
<keyword evidence="3 5" id="KW-0808">Transferase</keyword>
<reference evidence="5 6" key="1">
    <citation type="submission" date="2016-10" db="EMBL/GenBank/DDBJ databases">
        <authorList>
            <person name="Varghese N."/>
            <person name="Submissions S."/>
        </authorList>
    </citation>
    <scope>NUCLEOTIDE SEQUENCE [LARGE SCALE GENOMIC DNA]</scope>
    <source>
        <strain evidence="5 6">WCC6</strain>
    </source>
</reference>
<organism evidence="5 6">
    <name type="scientific">Acidaminococcus fermentans</name>
    <dbReference type="NCBI Taxonomy" id="905"/>
    <lineage>
        <taxon>Bacteria</taxon>
        <taxon>Bacillati</taxon>
        <taxon>Bacillota</taxon>
        <taxon>Negativicutes</taxon>
        <taxon>Acidaminococcales</taxon>
        <taxon>Acidaminococcaceae</taxon>
        <taxon>Acidaminococcus</taxon>
    </lineage>
</organism>
<evidence type="ECO:0000256" key="1">
    <source>
        <dbReference type="ARBA" id="ARBA00007228"/>
    </source>
</evidence>
<gene>
    <name evidence="5" type="ORF">SAMN05216495_101247</name>
</gene>
<dbReference type="InterPro" id="IPR029028">
    <property type="entry name" value="Alpha/beta_knot_MTases"/>
</dbReference>
<dbReference type="AlphaFoldDB" id="A0A1H2TJ52"/>
<dbReference type="SUPFAM" id="SSF55315">
    <property type="entry name" value="L30e-like"/>
    <property type="match status" value="1"/>
</dbReference>
<dbReference type="GO" id="GO:0003723">
    <property type="term" value="F:RNA binding"/>
    <property type="evidence" value="ECO:0007669"/>
    <property type="project" value="InterPro"/>
</dbReference>
<accession>A0A1H2TJ52</accession>
<dbReference type="SUPFAM" id="SSF75217">
    <property type="entry name" value="alpha/beta knot"/>
    <property type="match status" value="1"/>
</dbReference>
<protein>
    <submittedName>
        <fullName evidence="5">RNA methyltransferase, TrmH family</fullName>
    </submittedName>
</protein>
<dbReference type="Pfam" id="PF00588">
    <property type="entry name" value="SpoU_methylase"/>
    <property type="match status" value="1"/>
</dbReference>
<comment type="caution">
    <text evidence="5">The sequence shown here is derived from an EMBL/GenBank/DDBJ whole genome shotgun (WGS) entry which is preliminary data.</text>
</comment>
<keyword evidence="2 5" id="KW-0489">Methyltransferase</keyword>
<evidence type="ECO:0000313" key="6">
    <source>
        <dbReference type="Proteomes" id="UP000182379"/>
    </source>
</evidence>
<dbReference type="InterPro" id="IPR029026">
    <property type="entry name" value="tRNA_m1G_MTases_N"/>
</dbReference>
<dbReference type="Pfam" id="PF22435">
    <property type="entry name" value="MRM3-like_sub_bind"/>
    <property type="match status" value="1"/>
</dbReference>
<name>A0A1H2TJ52_ACIFE</name>
<dbReference type="SMART" id="SM00967">
    <property type="entry name" value="SpoU_sub_bind"/>
    <property type="match status" value="1"/>
</dbReference>
<feature type="domain" description="RNA 2-O ribose methyltransferase substrate binding" evidence="4">
    <location>
        <begin position="32"/>
        <end position="102"/>
    </location>
</feature>
<dbReference type="GO" id="GO:0005737">
    <property type="term" value="C:cytoplasm"/>
    <property type="evidence" value="ECO:0007669"/>
    <property type="project" value="UniProtKB-ARBA"/>
</dbReference>
<dbReference type="InterPro" id="IPR053888">
    <property type="entry name" value="MRM3-like_sub_bind"/>
</dbReference>
<sequence length="260" mass="28323">MITTLTSLKNDLVKRAASLKMKKYRQKEGLFLLEGKRAVEEALASGWTIRALFFTRLPEGWEQQAENSSLPWYEVPLPVLQKITATEDPQSVAALVELRREDLAAFAPERGMVLVLDRIRDPGNLGTLIRTADALGAAGVVLLENTADLYNPKVVRSTMGSLFHLPVFTGVKTGELEEWCRQHGYALWATALEGAEDMTSLTWPEKTALVLGSEAEGVSPEILAAADQKVKILMAGHAESLNVAVAGGIVMFEAARAFSS</sequence>
<dbReference type="RefSeq" id="WP_074704191.1">
    <property type="nucleotide sequence ID" value="NZ_FNOP01000001.1"/>
</dbReference>
<proteinExistence type="inferred from homology"/>
<evidence type="ECO:0000256" key="3">
    <source>
        <dbReference type="ARBA" id="ARBA00022679"/>
    </source>
</evidence>
<comment type="similarity">
    <text evidence="1">Belongs to the class IV-like SAM-binding methyltransferase superfamily. RNA methyltransferase TrmH family.</text>
</comment>
<dbReference type="Proteomes" id="UP000182379">
    <property type="component" value="Unassembled WGS sequence"/>
</dbReference>
<dbReference type="InterPro" id="IPR029064">
    <property type="entry name" value="Ribosomal_eL30-like_sf"/>
</dbReference>
<dbReference type="GO" id="GO:0032259">
    <property type="term" value="P:methylation"/>
    <property type="evidence" value="ECO:0007669"/>
    <property type="project" value="UniProtKB-KW"/>
</dbReference>